<accession>A0A382VE61</accession>
<reference evidence="2" key="1">
    <citation type="submission" date="2018-05" db="EMBL/GenBank/DDBJ databases">
        <authorList>
            <person name="Lanie J.A."/>
            <person name="Ng W.-L."/>
            <person name="Kazmierczak K.M."/>
            <person name="Andrzejewski T.M."/>
            <person name="Davidsen T.M."/>
            <person name="Wayne K.J."/>
            <person name="Tettelin H."/>
            <person name="Glass J.I."/>
            <person name="Rusch D."/>
            <person name="Podicherti R."/>
            <person name="Tsui H.-C.T."/>
            <person name="Winkler M.E."/>
        </authorList>
    </citation>
    <scope>NUCLEOTIDE SEQUENCE</scope>
</reference>
<dbReference type="Gene3D" id="1.20.58.220">
    <property type="entry name" value="Phosphate transport system protein phou homolog 2, domain 2"/>
    <property type="match status" value="1"/>
</dbReference>
<dbReference type="PANTHER" id="PTHR42930:SF3">
    <property type="entry name" value="PHOSPHATE-SPECIFIC TRANSPORT SYSTEM ACCESSORY PROTEIN PHOU"/>
    <property type="match status" value="1"/>
</dbReference>
<evidence type="ECO:0000313" key="2">
    <source>
        <dbReference type="EMBL" id="SVD44842.1"/>
    </source>
</evidence>
<feature type="domain" description="PhoU" evidence="1">
    <location>
        <begin position="24"/>
        <end position="100"/>
    </location>
</feature>
<dbReference type="AlphaFoldDB" id="A0A382VE61"/>
<sequence length="100" mass="11595">MRKYQGRKSLDLALLEIDTKITVLSSQVQAVFKDSMKSFYNKDLKRSQKIIEEDILINNFSKEVETQSIEIIRDQAPLASDMRKLTSLIFVSQELERIAD</sequence>
<dbReference type="GO" id="GO:0045936">
    <property type="term" value="P:negative regulation of phosphate metabolic process"/>
    <property type="evidence" value="ECO:0007669"/>
    <property type="project" value="InterPro"/>
</dbReference>
<dbReference type="GO" id="GO:0030643">
    <property type="term" value="P:intracellular phosphate ion homeostasis"/>
    <property type="evidence" value="ECO:0007669"/>
    <property type="project" value="InterPro"/>
</dbReference>
<dbReference type="EMBL" id="UINC01151310">
    <property type="protein sequence ID" value="SVD44842.1"/>
    <property type="molecule type" value="Genomic_DNA"/>
</dbReference>
<dbReference type="InterPro" id="IPR026022">
    <property type="entry name" value="PhoU_dom"/>
</dbReference>
<dbReference type="InterPro" id="IPR028366">
    <property type="entry name" value="PhoU"/>
</dbReference>
<dbReference type="InterPro" id="IPR038078">
    <property type="entry name" value="PhoU-like_sf"/>
</dbReference>
<gene>
    <name evidence="2" type="ORF">METZ01_LOCUS397696</name>
</gene>
<dbReference type="PANTHER" id="PTHR42930">
    <property type="entry name" value="PHOSPHATE-SPECIFIC TRANSPORT SYSTEM ACCESSORY PROTEIN PHOU"/>
    <property type="match status" value="1"/>
</dbReference>
<feature type="non-terminal residue" evidence="2">
    <location>
        <position position="100"/>
    </location>
</feature>
<proteinExistence type="predicted"/>
<dbReference type="Pfam" id="PF01895">
    <property type="entry name" value="PhoU"/>
    <property type="match status" value="1"/>
</dbReference>
<evidence type="ECO:0000259" key="1">
    <source>
        <dbReference type="Pfam" id="PF01895"/>
    </source>
</evidence>
<protein>
    <recommendedName>
        <fullName evidence="1">PhoU domain-containing protein</fullName>
    </recommendedName>
</protein>
<organism evidence="2">
    <name type="scientific">marine metagenome</name>
    <dbReference type="NCBI Taxonomy" id="408172"/>
    <lineage>
        <taxon>unclassified sequences</taxon>
        <taxon>metagenomes</taxon>
        <taxon>ecological metagenomes</taxon>
    </lineage>
</organism>
<name>A0A382VE61_9ZZZZ</name>
<dbReference type="SUPFAM" id="SSF109755">
    <property type="entry name" value="PhoU-like"/>
    <property type="match status" value="1"/>
</dbReference>